<protein>
    <submittedName>
        <fullName evidence="1">9383_t:CDS:1</fullName>
    </submittedName>
</protein>
<evidence type="ECO:0000313" key="2">
    <source>
        <dbReference type="Proteomes" id="UP000789342"/>
    </source>
</evidence>
<name>A0A9N9JPU6_9GLOM</name>
<accession>A0A9N9JPU6</accession>
<keyword evidence="2" id="KW-1185">Reference proteome</keyword>
<feature type="non-terminal residue" evidence="1">
    <location>
        <position position="42"/>
    </location>
</feature>
<reference evidence="1" key="1">
    <citation type="submission" date="2021-06" db="EMBL/GenBank/DDBJ databases">
        <authorList>
            <person name="Kallberg Y."/>
            <person name="Tangrot J."/>
            <person name="Rosling A."/>
        </authorList>
    </citation>
    <scope>NUCLEOTIDE SEQUENCE</scope>
    <source>
        <strain evidence="1">CL551</strain>
    </source>
</reference>
<gene>
    <name evidence="1" type="ORF">AMORRO_LOCUS18206</name>
</gene>
<comment type="caution">
    <text evidence="1">The sequence shown here is derived from an EMBL/GenBank/DDBJ whole genome shotgun (WGS) entry which is preliminary data.</text>
</comment>
<evidence type="ECO:0000313" key="1">
    <source>
        <dbReference type="EMBL" id="CAG8791720.1"/>
    </source>
</evidence>
<proteinExistence type="predicted"/>
<organism evidence="1 2">
    <name type="scientific">Acaulospora morrowiae</name>
    <dbReference type="NCBI Taxonomy" id="94023"/>
    <lineage>
        <taxon>Eukaryota</taxon>
        <taxon>Fungi</taxon>
        <taxon>Fungi incertae sedis</taxon>
        <taxon>Mucoromycota</taxon>
        <taxon>Glomeromycotina</taxon>
        <taxon>Glomeromycetes</taxon>
        <taxon>Diversisporales</taxon>
        <taxon>Acaulosporaceae</taxon>
        <taxon>Acaulospora</taxon>
    </lineage>
</organism>
<dbReference type="AlphaFoldDB" id="A0A9N9JPU6"/>
<sequence>MGSVVVMAADVINCSLGLVFKVKSIFDFPTIYDIYLTYIGVA</sequence>
<dbReference type="Proteomes" id="UP000789342">
    <property type="component" value="Unassembled WGS sequence"/>
</dbReference>
<dbReference type="EMBL" id="CAJVPV010062260">
    <property type="protein sequence ID" value="CAG8791720.1"/>
    <property type="molecule type" value="Genomic_DNA"/>
</dbReference>